<evidence type="ECO:0000313" key="9">
    <source>
        <dbReference type="EMBL" id="KAH3678831.1"/>
    </source>
</evidence>
<evidence type="ECO:0008006" key="11">
    <source>
        <dbReference type="Google" id="ProtNLM"/>
    </source>
</evidence>
<evidence type="ECO:0000256" key="2">
    <source>
        <dbReference type="ARBA" id="ARBA00023015"/>
    </source>
</evidence>
<feature type="region of interest" description="Disordered" evidence="6">
    <location>
        <begin position="701"/>
        <end position="722"/>
    </location>
</feature>
<dbReference type="InterPro" id="IPR041670">
    <property type="entry name" value="Znf-CCHC_6"/>
</dbReference>
<keyword evidence="2" id="KW-0805">Transcription regulation</keyword>
<dbReference type="OrthoDB" id="5752at2759"/>
<evidence type="ECO:0000256" key="3">
    <source>
        <dbReference type="ARBA" id="ARBA00023163"/>
    </source>
</evidence>
<feature type="coiled-coil region" evidence="5">
    <location>
        <begin position="931"/>
        <end position="965"/>
    </location>
</feature>
<evidence type="ECO:0000256" key="6">
    <source>
        <dbReference type="SAM" id="MobiDB-lite"/>
    </source>
</evidence>
<feature type="compositionally biased region" description="Polar residues" evidence="6">
    <location>
        <begin position="705"/>
        <end position="715"/>
    </location>
</feature>
<protein>
    <recommendedName>
        <fullName evidence="11">Transcription initiation factor TFIID subunit 1 histone acetyltransferase domain-containing protein</fullName>
    </recommendedName>
</protein>
<feature type="domain" description="Zinc knuckle" evidence="8">
    <location>
        <begin position="988"/>
        <end position="1010"/>
    </location>
</feature>
<evidence type="ECO:0000313" key="10">
    <source>
        <dbReference type="Proteomes" id="UP000788993"/>
    </source>
</evidence>
<keyword evidence="4" id="KW-0539">Nucleus</keyword>
<proteinExistence type="predicted"/>
<feature type="compositionally biased region" description="Basic and acidic residues" evidence="6">
    <location>
        <begin position="841"/>
        <end position="858"/>
    </location>
</feature>
<dbReference type="EMBL" id="JAEUBD010000013">
    <property type="protein sequence ID" value="KAH3678831.1"/>
    <property type="molecule type" value="Genomic_DNA"/>
</dbReference>
<feature type="compositionally biased region" description="Acidic residues" evidence="6">
    <location>
        <begin position="37"/>
        <end position="52"/>
    </location>
</feature>
<evidence type="ECO:0000259" key="8">
    <source>
        <dbReference type="Pfam" id="PF15288"/>
    </source>
</evidence>
<comment type="caution">
    <text evidence="9">The sequence shown here is derived from an EMBL/GenBank/DDBJ whole genome shotgun (WGS) entry which is preliminary data.</text>
</comment>
<keyword evidence="10" id="KW-1185">Reference proteome</keyword>
<dbReference type="InterPro" id="IPR022591">
    <property type="entry name" value="TAF1_HAT_dom"/>
</dbReference>
<name>A0A9P8THR7_9ASCO</name>
<feature type="compositionally biased region" description="Basic and acidic residues" evidence="6">
    <location>
        <begin position="53"/>
        <end position="62"/>
    </location>
</feature>
<organism evidence="9 10">
    <name type="scientific">Ogataea polymorpha</name>
    <dbReference type="NCBI Taxonomy" id="460523"/>
    <lineage>
        <taxon>Eukaryota</taxon>
        <taxon>Fungi</taxon>
        <taxon>Dikarya</taxon>
        <taxon>Ascomycota</taxon>
        <taxon>Saccharomycotina</taxon>
        <taxon>Pichiomycetes</taxon>
        <taxon>Pichiales</taxon>
        <taxon>Pichiaceae</taxon>
        <taxon>Ogataea</taxon>
    </lineage>
</organism>
<keyword evidence="3" id="KW-0804">Transcription</keyword>
<feature type="domain" description="Transcription initiation factor TFIID subunit 1 histone acetyltransferase" evidence="7">
    <location>
        <begin position="358"/>
        <end position="837"/>
    </location>
</feature>
<dbReference type="Pfam" id="PF15288">
    <property type="entry name" value="zf-CCHC_6"/>
    <property type="match status" value="1"/>
</dbReference>
<feature type="region of interest" description="Disordered" evidence="6">
    <location>
        <begin position="841"/>
        <end position="869"/>
    </location>
</feature>
<dbReference type="GO" id="GO:0004402">
    <property type="term" value="F:histone acetyltransferase activity"/>
    <property type="evidence" value="ECO:0007669"/>
    <property type="project" value="InterPro"/>
</dbReference>
<dbReference type="Pfam" id="PF12157">
    <property type="entry name" value="DUF3591"/>
    <property type="match status" value="1"/>
</dbReference>
<sequence>MPQADDEDFDTVLTGQIGLGNLDNMFDGSTEHAADAVDFEDEDELAEEEEELSKEGAEKEPDKEEEPDEDDDFMKELQQEAMEGVEDDEGENRGGSIFDNNVANIGLTDLDYEHTQGLDEHDGMSFAHGSEDEYDAETRKALSEKKRLEARQKLLRLYYPTFKRGKPIRMQTLFPIIPLRYSYQAPPPIKRPLLPTKLTFEFQTDTRKTFRNATKMSTAQESKTQQRIIEISETDLQSVQVEPEKHEVAKQTIQDFGEDIAIATADWDDDQIIEGYEIDIPATKRLKLDWVDSDGWDDEEDELIFEGSLNTELLNLKLDQNDPHMLFAKERSQKEEVAARKAILAKIPSNEKTLELRFKISNDKEYDQLRKSYRTKVRATIGNMNIDHSMPALKLQFPYYKVRLSEKEMRFPHRPQFTVRPNTIMVFSKVKTRKKKRDKGKEPREIFRESSDLTLGDSANFFMLEYSEENPIVLNNFGMCSKLINYYRKLNDDDTMRPKLPVGETHVLGLQDRSPFWNFGYVEPGHIVPTLYNRMIRAPIFKHDPLSTDFLLIRSSGGGSSQRYFLRPVNYVFTVGQTLPVMEVPGPHSRKVTATSKNRLKMVVYRVLNRNEERRLLVRDIADHFPDQNDMQNRQRLKEFMEYQRSGNDQGYWKVKLTDTLPTYEEIRNIVSPEDIALLDAMQAGNQRLEDLESYKRERLEDGTPNASLTIQSPANEAGSKKERDLMANDGPLSVQLAPWNITRNFVAATHGKAMLQIYGEGDPSGRGEAFSFLRTSMKGGFIKNAANLSEEIVLPPKNPDKEEKKSSITHTYNVAIQQKIYEKEIAKVWFKQWKALSKTRNSDKPRPIDPSELDDTRNLNLANETLNREVGGTEKPRYLKIVRMVKDSYGILQRRVEIVKDPKVVELYVKRRQRKLLEDPMELDTDNFLLTNDAEENKKVKKKLEEELAKLQRMQEKRKKKGLNTINIDSEGRISGKGIGKGKSTSRRCATCGALGHIRTNKTCPLYYTVHNKSNPNYIPGTEGAVDLLQNDNEATPQNETQAI</sequence>
<dbReference type="GO" id="GO:0005669">
    <property type="term" value="C:transcription factor TFIID complex"/>
    <property type="evidence" value="ECO:0007669"/>
    <property type="project" value="InterPro"/>
</dbReference>
<gene>
    <name evidence="9" type="ORF">OGATHE_000100</name>
</gene>
<accession>A0A9P8THR7</accession>
<feature type="region of interest" description="Disordered" evidence="6">
    <location>
        <begin position="18"/>
        <end position="75"/>
    </location>
</feature>
<dbReference type="Proteomes" id="UP000788993">
    <property type="component" value="Unassembled WGS sequence"/>
</dbReference>
<comment type="subcellular location">
    <subcellularLocation>
        <location evidence="1">Nucleus</location>
    </subcellularLocation>
</comment>
<dbReference type="GO" id="GO:0051123">
    <property type="term" value="P:RNA polymerase II preinitiation complex assembly"/>
    <property type="evidence" value="ECO:0007669"/>
    <property type="project" value="TreeGrafter"/>
</dbReference>
<evidence type="ECO:0000256" key="1">
    <source>
        <dbReference type="ARBA" id="ARBA00004123"/>
    </source>
</evidence>
<evidence type="ECO:0000256" key="5">
    <source>
        <dbReference type="SAM" id="Coils"/>
    </source>
</evidence>
<reference evidence="9" key="1">
    <citation type="journal article" date="2021" name="Open Biol.">
        <title>Shared evolutionary footprints suggest mitochondrial oxidative damage underlies multiple complex I losses in fungi.</title>
        <authorList>
            <person name="Schikora-Tamarit M.A."/>
            <person name="Marcet-Houben M."/>
            <person name="Nosek J."/>
            <person name="Gabaldon T."/>
        </authorList>
    </citation>
    <scope>NUCLEOTIDE SEQUENCE</scope>
    <source>
        <strain evidence="9">NCAIM Y.01608</strain>
    </source>
</reference>
<evidence type="ECO:0000259" key="7">
    <source>
        <dbReference type="Pfam" id="PF12157"/>
    </source>
</evidence>
<evidence type="ECO:0000256" key="4">
    <source>
        <dbReference type="ARBA" id="ARBA00023242"/>
    </source>
</evidence>
<dbReference type="GO" id="GO:0016251">
    <property type="term" value="F:RNA polymerase II general transcription initiation factor activity"/>
    <property type="evidence" value="ECO:0007669"/>
    <property type="project" value="InterPro"/>
</dbReference>
<dbReference type="InterPro" id="IPR040240">
    <property type="entry name" value="TAF1"/>
</dbReference>
<keyword evidence="5" id="KW-0175">Coiled coil</keyword>
<dbReference type="AlphaFoldDB" id="A0A9P8THR7"/>
<dbReference type="PANTHER" id="PTHR13900">
    <property type="entry name" value="TRANSCRIPTION INITIATION FACTOR TFIID"/>
    <property type="match status" value="1"/>
</dbReference>
<reference evidence="9" key="2">
    <citation type="submission" date="2021-01" db="EMBL/GenBank/DDBJ databases">
        <authorList>
            <person name="Schikora-Tamarit M.A."/>
        </authorList>
    </citation>
    <scope>NUCLEOTIDE SEQUENCE</scope>
    <source>
        <strain evidence="9">NCAIM Y.01608</strain>
    </source>
</reference>
<dbReference type="PANTHER" id="PTHR13900:SF0">
    <property type="entry name" value="TRANSCRIPTION INITIATION FACTOR TFIID SUBUNIT 1"/>
    <property type="match status" value="1"/>
</dbReference>
<dbReference type="GO" id="GO:0017025">
    <property type="term" value="F:TBP-class protein binding"/>
    <property type="evidence" value="ECO:0007669"/>
    <property type="project" value="InterPro"/>
</dbReference>
<feature type="compositionally biased region" description="Acidic residues" evidence="6">
    <location>
        <begin position="63"/>
        <end position="73"/>
    </location>
</feature>